<evidence type="ECO:0000313" key="4">
    <source>
        <dbReference type="Proteomes" id="UP001521074"/>
    </source>
</evidence>
<dbReference type="CDD" id="cd00165">
    <property type="entry name" value="S4"/>
    <property type="match status" value="1"/>
</dbReference>
<dbReference type="InterPro" id="IPR002942">
    <property type="entry name" value="S4_RNA-bd"/>
</dbReference>
<dbReference type="InterPro" id="IPR036986">
    <property type="entry name" value="S4_RNA-bd_sf"/>
</dbReference>
<dbReference type="EMBL" id="JAJSOJ010000016">
    <property type="protein sequence ID" value="MCE0743355.1"/>
    <property type="molecule type" value="Genomic_DNA"/>
</dbReference>
<comment type="caution">
    <text evidence="3">The sequence shown here is derived from an EMBL/GenBank/DDBJ whole genome shotgun (WGS) entry which is preliminary data.</text>
</comment>
<evidence type="ECO:0000313" key="3">
    <source>
        <dbReference type="EMBL" id="MCE0743355.1"/>
    </source>
</evidence>
<keyword evidence="1" id="KW-0694">RNA-binding</keyword>
<reference evidence="3 4" key="1">
    <citation type="submission" date="2021-12" db="EMBL/GenBank/DDBJ databases">
        <title>Genome sequence of Acetobacter sicerae DmPark20a_162.</title>
        <authorList>
            <person name="Chaston J.M."/>
        </authorList>
    </citation>
    <scope>NUCLEOTIDE SEQUENCE [LARGE SCALE GENOMIC DNA]</scope>
    <source>
        <strain evidence="3 4">DmPark20a_162</strain>
    </source>
</reference>
<sequence length="88" mass="9065">MTTPTLPRTKYNRVGLIAALVGLHLAPSRSDACALVSMGAVRVDGDIARSASEIVGTGVVLAVGTGNSRREAVVRFTPRTPSSSSRAS</sequence>
<feature type="domain" description="RNA-binding S4" evidence="2">
    <location>
        <begin position="23"/>
        <end position="60"/>
    </location>
</feature>
<keyword evidence="4" id="KW-1185">Reference proteome</keyword>
<evidence type="ECO:0000256" key="1">
    <source>
        <dbReference type="PROSITE-ProRule" id="PRU00182"/>
    </source>
</evidence>
<dbReference type="PROSITE" id="PS50889">
    <property type="entry name" value="S4"/>
    <property type="match status" value="1"/>
</dbReference>
<accession>A0ABS8VS00</accession>
<organism evidence="3 4">
    <name type="scientific">Acetobacter sicerae</name>
    <dbReference type="NCBI Taxonomy" id="85325"/>
    <lineage>
        <taxon>Bacteria</taxon>
        <taxon>Pseudomonadati</taxon>
        <taxon>Pseudomonadota</taxon>
        <taxon>Alphaproteobacteria</taxon>
        <taxon>Acetobacterales</taxon>
        <taxon>Acetobacteraceae</taxon>
        <taxon>Acetobacter</taxon>
    </lineage>
</organism>
<gene>
    <name evidence="3" type="ORF">LWC05_05545</name>
</gene>
<dbReference type="SUPFAM" id="SSF55174">
    <property type="entry name" value="Alpha-L RNA-binding motif"/>
    <property type="match status" value="1"/>
</dbReference>
<dbReference type="RefSeq" id="WP_232876925.1">
    <property type="nucleotide sequence ID" value="NZ_JAJSOJ010000016.1"/>
</dbReference>
<dbReference type="Gene3D" id="3.10.290.10">
    <property type="entry name" value="RNA-binding S4 domain"/>
    <property type="match status" value="1"/>
</dbReference>
<name>A0ABS8VS00_9PROT</name>
<dbReference type="Pfam" id="PF01479">
    <property type="entry name" value="S4"/>
    <property type="match status" value="1"/>
</dbReference>
<protein>
    <recommendedName>
        <fullName evidence="2">RNA-binding S4 domain-containing protein</fullName>
    </recommendedName>
</protein>
<proteinExistence type="predicted"/>
<dbReference type="Proteomes" id="UP001521074">
    <property type="component" value="Unassembled WGS sequence"/>
</dbReference>
<evidence type="ECO:0000259" key="2">
    <source>
        <dbReference type="Pfam" id="PF01479"/>
    </source>
</evidence>